<dbReference type="Gene3D" id="3.40.50.2000">
    <property type="entry name" value="Glycogen Phosphorylase B"/>
    <property type="match status" value="2"/>
</dbReference>
<evidence type="ECO:0000256" key="1">
    <source>
        <dbReference type="ARBA" id="ARBA00022679"/>
    </source>
</evidence>
<evidence type="ECO:0000313" key="6">
    <source>
        <dbReference type="Proteomes" id="UP000308697"/>
    </source>
</evidence>
<dbReference type="InterPro" id="IPR010610">
    <property type="entry name" value="EryCIII-like_C"/>
</dbReference>
<dbReference type="AlphaFoldDB" id="A0A4U0MLW5"/>
<dbReference type="GO" id="GO:0005975">
    <property type="term" value="P:carbohydrate metabolic process"/>
    <property type="evidence" value="ECO:0007669"/>
    <property type="project" value="InterPro"/>
</dbReference>
<dbReference type="GO" id="GO:0016758">
    <property type="term" value="F:hexosyltransferase activity"/>
    <property type="evidence" value="ECO:0007669"/>
    <property type="project" value="InterPro"/>
</dbReference>
<feature type="compositionally biased region" description="Basic and acidic residues" evidence="2">
    <location>
        <begin position="53"/>
        <end position="63"/>
    </location>
</feature>
<keyword evidence="6" id="KW-1185">Reference proteome</keyword>
<dbReference type="PANTHER" id="PTHR48050:SF13">
    <property type="entry name" value="STEROL 3-BETA-GLUCOSYLTRANSFERASE UGT80A2"/>
    <property type="match status" value="1"/>
</dbReference>
<comment type="caution">
    <text evidence="5">The sequence shown here is derived from an EMBL/GenBank/DDBJ whole genome shotgun (WGS) entry which is preliminary data.</text>
</comment>
<evidence type="ECO:0000313" key="5">
    <source>
        <dbReference type="EMBL" id="TJZ41452.1"/>
    </source>
</evidence>
<dbReference type="Pfam" id="PF06722">
    <property type="entry name" value="EryCIII-like_C"/>
    <property type="match status" value="1"/>
</dbReference>
<dbReference type="InterPro" id="IPR004276">
    <property type="entry name" value="GlycoTrans_28_N"/>
</dbReference>
<dbReference type="GO" id="GO:0008194">
    <property type="term" value="F:UDP-glycosyltransferase activity"/>
    <property type="evidence" value="ECO:0007669"/>
    <property type="project" value="InterPro"/>
</dbReference>
<dbReference type="RefSeq" id="WP_136744838.1">
    <property type="nucleotide sequence ID" value="NZ_SUMB01000020.1"/>
</dbReference>
<dbReference type="Proteomes" id="UP000308697">
    <property type="component" value="Unassembled WGS sequence"/>
</dbReference>
<feature type="region of interest" description="Disordered" evidence="2">
    <location>
        <begin position="53"/>
        <end position="77"/>
    </location>
</feature>
<dbReference type="PANTHER" id="PTHR48050">
    <property type="entry name" value="STEROL 3-BETA-GLUCOSYLTRANSFERASE"/>
    <property type="match status" value="1"/>
</dbReference>
<dbReference type="OrthoDB" id="3253247at2"/>
<feature type="domain" description="Glycosyltransferase family 28 N-terminal" evidence="3">
    <location>
        <begin position="3"/>
        <end position="61"/>
    </location>
</feature>
<dbReference type="Pfam" id="PF03033">
    <property type="entry name" value="Glyco_transf_28"/>
    <property type="match status" value="1"/>
</dbReference>
<keyword evidence="1 5" id="KW-0808">Transferase</keyword>
<proteinExistence type="predicted"/>
<accession>A0A4U0MLW5</accession>
<dbReference type="GO" id="GO:0033072">
    <property type="term" value="P:vancomycin biosynthetic process"/>
    <property type="evidence" value="ECO:0007669"/>
    <property type="project" value="UniProtKB-ARBA"/>
</dbReference>
<sequence>MKILITAAGSYGDVAPYTGVGARLRHAGHDVALATHDAYAPLVRAAGLEFRRLPADPRTRRPDNAPAPDASPGGKRDLMRRAAAFIQELGGGLAEATTESTELLLLSTTTAPLGRQLAEAYGIPSLELGLQPNAPTGDFAPPVSGARSLGRWGNRAAGRLSLRIVDRLHGDATRDLRARLGLPPASPRTVRRRAEAAGRPVLHGFSEVLVPRPADWRSELEVVGNWWPWHAPDAQLPSPVEDFLAAGPPPVFIGFGSMAAGQGERLSGLAVRALRRAGVRGVLQSGWAGLATGPDGNAAADDILTVGEVPHALLFPRMSAVVHHCGAGTAAAGLRAGVPTVPVPVTADQPFWAARLAALGAATTPLPFRALFADDAVTRLAEAITQATTSPALHERAAGAARRMASEDGTGEVAKAVEALAAAEGLTD</sequence>
<feature type="domain" description="Erythromycin biosynthesis protein CIII-like C-terminal" evidence="4">
    <location>
        <begin position="295"/>
        <end position="420"/>
    </location>
</feature>
<reference evidence="5 6" key="1">
    <citation type="submission" date="2019-04" db="EMBL/GenBank/DDBJ databases">
        <title>Streptomyces piniterrae sp. nov., a heliquinomycin-producing actinomycete isolated from rhizosphere soil of Pinus yunnanensis.</title>
        <authorList>
            <person name="Zhuang X."/>
            <person name="Zhao J."/>
        </authorList>
    </citation>
    <scope>NUCLEOTIDE SEQUENCE [LARGE SCALE GENOMIC DNA]</scope>
    <source>
        <strain evidence="6">jys28</strain>
    </source>
</reference>
<evidence type="ECO:0000256" key="2">
    <source>
        <dbReference type="SAM" id="MobiDB-lite"/>
    </source>
</evidence>
<dbReference type="InterPro" id="IPR050426">
    <property type="entry name" value="Glycosyltransferase_28"/>
</dbReference>
<dbReference type="CDD" id="cd03784">
    <property type="entry name" value="GT1_Gtf-like"/>
    <property type="match status" value="1"/>
</dbReference>
<dbReference type="InterPro" id="IPR002213">
    <property type="entry name" value="UDP_glucos_trans"/>
</dbReference>
<name>A0A4U0MLW5_9ACTN</name>
<protein>
    <submittedName>
        <fullName evidence="5">Glycosyltransferase family 1 protein</fullName>
    </submittedName>
</protein>
<evidence type="ECO:0000259" key="3">
    <source>
        <dbReference type="Pfam" id="PF03033"/>
    </source>
</evidence>
<gene>
    <name evidence="5" type="ORF">FCH28_37085</name>
</gene>
<dbReference type="SUPFAM" id="SSF53756">
    <property type="entry name" value="UDP-Glycosyltransferase/glycogen phosphorylase"/>
    <property type="match status" value="1"/>
</dbReference>
<organism evidence="5 6">
    <name type="scientific">Streptomyces piniterrae</name>
    <dbReference type="NCBI Taxonomy" id="2571125"/>
    <lineage>
        <taxon>Bacteria</taxon>
        <taxon>Bacillati</taxon>
        <taxon>Actinomycetota</taxon>
        <taxon>Actinomycetes</taxon>
        <taxon>Kitasatosporales</taxon>
        <taxon>Streptomycetaceae</taxon>
        <taxon>Streptomyces</taxon>
    </lineage>
</organism>
<dbReference type="EMBL" id="SUMB01000020">
    <property type="protein sequence ID" value="TJZ41452.1"/>
    <property type="molecule type" value="Genomic_DNA"/>
</dbReference>
<evidence type="ECO:0000259" key="4">
    <source>
        <dbReference type="Pfam" id="PF06722"/>
    </source>
</evidence>
<dbReference type="FunFam" id="3.40.50.2000:FF:000009">
    <property type="entry name" value="Sterol 3-beta-glucosyltransferase UGT80A2"/>
    <property type="match status" value="1"/>
</dbReference>